<protein>
    <submittedName>
        <fullName evidence="1">Uncharacterized protein</fullName>
    </submittedName>
</protein>
<dbReference type="Proteomes" id="UP000245523">
    <property type="component" value="Unassembled WGS sequence"/>
</dbReference>
<gene>
    <name evidence="1" type="ORF">B0H50_10212</name>
</gene>
<dbReference type="RefSeq" id="WP_106197644.1">
    <property type="nucleotide sequence ID" value="NZ_JAXEIU010000011.1"/>
</dbReference>
<organism evidence="1 2">
    <name type="scientific">Hallerella porci</name>
    <dbReference type="NCBI Taxonomy" id="1945871"/>
    <lineage>
        <taxon>Bacteria</taxon>
        <taxon>Pseudomonadati</taxon>
        <taxon>Fibrobacterota</taxon>
        <taxon>Fibrobacteria</taxon>
        <taxon>Fibrobacterales</taxon>
        <taxon>Fibrobacteraceae</taxon>
        <taxon>Hallerella</taxon>
    </lineage>
</organism>
<keyword evidence="2" id="KW-1185">Reference proteome</keyword>
<dbReference type="EMBL" id="QGHD01000002">
    <property type="protein sequence ID" value="PWL03841.1"/>
    <property type="molecule type" value="Genomic_DNA"/>
</dbReference>
<evidence type="ECO:0000313" key="2">
    <source>
        <dbReference type="Proteomes" id="UP000245523"/>
    </source>
</evidence>
<proteinExistence type="predicted"/>
<accession>A0ABX5LNZ2</accession>
<comment type="caution">
    <text evidence="1">The sequence shown here is derived from an EMBL/GenBank/DDBJ whole genome shotgun (WGS) entry which is preliminary data.</text>
</comment>
<evidence type="ECO:0000313" key="1">
    <source>
        <dbReference type="EMBL" id="PWL03841.1"/>
    </source>
</evidence>
<sequence length="82" mass="10020">MSDLVFPYFLEYYDKQVVTMICEKYSMNEFEALRRFIKSKTYEMLCDKNFEMWYYGYPAIFNIWESEQITGDPRNSSYIKGI</sequence>
<reference evidence="1 2" key="1">
    <citation type="submission" date="2018-05" db="EMBL/GenBank/DDBJ databases">
        <title>Animal gut microbial communities from fecal samples from Wisconsin, USA.</title>
        <authorList>
            <person name="Neumann A."/>
        </authorList>
    </citation>
    <scope>NUCLEOTIDE SEQUENCE [LARGE SCALE GENOMIC DNA]</scope>
    <source>
        <strain evidence="1 2">UWS4</strain>
    </source>
</reference>
<name>A0ABX5LNZ2_9BACT</name>